<name>A0A1H8CD74_9BACL</name>
<reference evidence="7 8" key="1">
    <citation type="submission" date="2016-10" db="EMBL/GenBank/DDBJ databases">
        <authorList>
            <person name="de Groot N.N."/>
        </authorList>
    </citation>
    <scope>NUCLEOTIDE SEQUENCE [LARGE SCALE GENOMIC DNA]</scope>
    <source>
        <strain evidence="7 8">DSM 46701</strain>
    </source>
</reference>
<dbReference type="EMBL" id="FOCQ01000003">
    <property type="protein sequence ID" value="SEM92384.1"/>
    <property type="molecule type" value="Genomic_DNA"/>
</dbReference>
<evidence type="ECO:0000256" key="1">
    <source>
        <dbReference type="ARBA" id="ARBA00004127"/>
    </source>
</evidence>
<comment type="subcellular location">
    <subcellularLocation>
        <location evidence="1">Endomembrane system</location>
        <topology evidence="1">Multi-pass membrane protein</topology>
    </subcellularLocation>
</comment>
<dbReference type="Pfam" id="PF06803">
    <property type="entry name" value="DUF1232"/>
    <property type="match status" value="1"/>
</dbReference>
<feature type="transmembrane region" description="Helical" evidence="5">
    <location>
        <begin position="33"/>
        <end position="52"/>
    </location>
</feature>
<dbReference type="Proteomes" id="UP000199695">
    <property type="component" value="Unassembled WGS sequence"/>
</dbReference>
<dbReference type="GO" id="GO:0012505">
    <property type="term" value="C:endomembrane system"/>
    <property type="evidence" value="ECO:0007669"/>
    <property type="project" value="UniProtKB-SubCell"/>
</dbReference>
<gene>
    <name evidence="7" type="ORF">SAMN05444955_103191</name>
</gene>
<evidence type="ECO:0000256" key="5">
    <source>
        <dbReference type="SAM" id="Phobius"/>
    </source>
</evidence>
<feature type="domain" description="DUF1232" evidence="6">
    <location>
        <begin position="37"/>
        <end position="73"/>
    </location>
</feature>
<keyword evidence="2 5" id="KW-0812">Transmembrane</keyword>
<dbReference type="OrthoDB" id="9800202at2"/>
<protein>
    <submittedName>
        <fullName evidence="7">Uncharacterized membrane protein YkvA, DUF1232 family</fullName>
    </submittedName>
</protein>
<keyword evidence="3 5" id="KW-1133">Transmembrane helix</keyword>
<dbReference type="AlphaFoldDB" id="A0A1H8CD74"/>
<feature type="transmembrane region" description="Helical" evidence="5">
    <location>
        <begin position="106"/>
        <end position="128"/>
    </location>
</feature>
<organism evidence="7 8">
    <name type="scientific">Lihuaxuella thermophila</name>
    <dbReference type="NCBI Taxonomy" id="1173111"/>
    <lineage>
        <taxon>Bacteria</taxon>
        <taxon>Bacillati</taxon>
        <taxon>Bacillota</taxon>
        <taxon>Bacilli</taxon>
        <taxon>Bacillales</taxon>
        <taxon>Thermoactinomycetaceae</taxon>
        <taxon>Lihuaxuella</taxon>
    </lineage>
</organism>
<dbReference type="InterPro" id="IPR010652">
    <property type="entry name" value="DUF1232"/>
</dbReference>
<evidence type="ECO:0000256" key="3">
    <source>
        <dbReference type="ARBA" id="ARBA00022989"/>
    </source>
</evidence>
<accession>A0A1H8CD74</accession>
<evidence type="ECO:0000313" key="7">
    <source>
        <dbReference type="EMBL" id="SEM92384.1"/>
    </source>
</evidence>
<evidence type="ECO:0000259" key="6">
    <source>
        <dbReference type="Pfam" id="PF06803"/>
    </source>
</evidence>
<evidence type="ECO:0000313" key="8">
    <source>
        <dbReference type="Proteomes" id="UP000199695"/>
    </source>
</evidence>
<dbReference type="RefSeq" id="WP_089965772.1">
    <property type="nucleotide sequence ID" value="NZ_FOCQ01000003.1"/>
</dbReference>
<sequence>MAESTALQALKNKARQLKKQAYVLSYAYRDNRVAWYAKLFAICVVAYAFSPIDFIPDFIPVLGYLDDIIIVPLGIWLALKMIPEHVISDCAEKAEKLMAQRKPKNWVMGALIILIWITLAVWISWVLYQMFVT</sequence>
<keyword evidence="4 5" id="KW-0472">Membrane</keyword>
<evidence type="ECO:0000256" key="4">
    <source>
        <dbReference type="ARBA" id="ARBA00023136"/>
    </source>
</evidence>
<keyword evidence="8" id="KW-1185">Reference proteome</keyword>
<evidence type="ECO:0000256" key="2">
    <source>
        <dbReference type="ARBA" id="ARBA00022692"/>
    </source>
</evidence>
<proteinExistence type="predicted"/>